<dbReference type="Pfam" id="PF00912">
    <property type="entry name" value="Transgly"/>
    <property type="match status" value="1"/>
</dbReference>
<proteinExistence type="predicted"/>
<dbReference type="Gene3D" id="1.10.3810.10">
    <property type="entry name" value="Biosynthetic peptidoglycan transglycosylase-like"/>
    <property type="match status" value="1"/>
</dbReference>
<dbReference type="STRING" id="1548018.LS64_02110"/>
<dbReference type="EMBL" id="QBIU01000002">
    <property type="protein sequence ID" value="MWV70100.1"/>
    <property type="molecule type" value="Genomic_DNA"/>
</dbReference>
<dbReference type="Proteomes" id="UP000029714">
    <property type="component" value="Unassembled WGS sequence"/>
</dbReference>
<dbReference type="EMBL" id="JRMP02000012">
    <property type="protein sequence ID" value="TLD93770.1"/>
    <property type="molecule type" value="Genomic_DNA"/>
</dbReference>
<dbReference type="InterPro" id="IPR023346">
    <property type="entry name" value="Lysozyme-like_dom_sf"/>
</dbReference>
<feature type="domain" description="Glycosyl transferase family 51" evidence="1">
    <location>
        <begin position="1"/>
        <end position="84"/>
    </location>
</feature>
<comment type="caution">
    <text evidence="3">The sequence shown here is derived from an EMBL/GenBank/DDBJ whole genome shotgun (WGS) entry which is preliminary data.</text>
</comment>
<organism evidence="3 4">
    <name type="scientific">Helicobacter saguini</name>
    <dbReference type="NCBI Taxonomy" id="1548018"/>
    <lineage>
        <taxon>Bacteria</taxon>
        <taxon>Pseudomonadati</taxon>
        <taxon>Campylobacterota</taxon>
        <taxon>Epsilonproteobacteria</taxon>
        <taxon>Campylobacterales</taxon>
        <taxon>Helicobacteraceae</taxon>
        <taxon>Helicobacter</taxon>
    </lineage>
</organism>
<evidence type="ECO:0000259" key="1">
    <source>
        <dbReference type="Pfam" id="PF00912"/>
    </source>
</evidence>
<sequence>MTQQLFRTLFIKNMNATRYRRKMAEILFSRLWLDRIIGKDEQLEIYLSSINFAQNVNGVIQAIRYFYGNNHINLTKAQSFVLAERVAMIVSNELRPRIVVLLKELKELKNDNTLSEQDIKEVTTIYNNLIKQGKVKNNEKIIKEMKNI</sequence>
<evidence type="ECO:0000313" key="4">
    <source>
        <dbReference type="Proteomes" id="UP000029714"/>
    </source>
</evidence>
<dbReference type="InterPro" id="IPR001264">
    <property type="entry name" value="Glyco_trans_51"/>
</dbReference>
<reference evidence="3" key="3">
    <citation type="submission" date="2018-04" db="EMBL/GenBank/DDBJ databases">
        <authorList>
            <person name="Sheh A."/>
            <person name="Shen Z."/>
            <person name="Mannion A.J."/>
            <person name="Fox J.G."/>
        </authorList>
    </citation>
    <scope>NUCLEOTIDE SEQUENCE</scope>
    <source>
        <strain evidence="3">MIT 97-6194</strain>
    </source>
</reference>
<reference evidence="3 4" key="1">
    <citation type="journal article" date="2014" name="Genome Announc.">
        <title>Draft genome sequences of eight enterohepatic helicobacter species isolated from both laboratory and wild rodents.</title>
        <authorList>
            <person name="Sheh A."/>
            <person name="Shen Z."/>
            <person name="Fox J.G."/>
        </authorList>
    </citation>
    <scope>NUCLEOTIDE SEQUENCE [LARGE SCALE GENOMIC DNA]</scope>
    <source>
        <strain evidence="3 4">MIT 97-6194</strain>
    </source>
</reference>
<reference evidence="2 5" key="4">
    <citation type="submission" date="2019-12" db="EMBL/GenBank/DDBJ databases">
        <title>Multi-Generational Helicobacter saguini Isolates.</title>
        <authorList>
            <person name="Mannion A."/>
            <person name="Shen Z."/>
            <person name="Fox J.G."/>
        </authorList>
    </citation>
    <scope>NUCLEOTIDE SEQUENCE [LARGE SCALE GENOMIC DNA]</scope>
    <source>
        <strain evidence="2">16-048</strain>
        <strain evidence="5">16-048 (F4)</strain>
    </source>
</reference>
<evidence type="ECO:0000313" key="3">
    <source>
        <dbReference type="EMBL" id="TLD93770.1"/>
    </source>
</evidence>
<name>A0A347VJV5_9HELI</name>
<dbReference type="AlphaFoldDB" id="A0A347VJV5"/>
<reference evidence="3 4" key="2">
    <citation type="journal article" date="2016" name="Infect. Immun.">
        <title>Helicobacter saguini, a Novel Helicobacter Isolated from Cotton-Top Tamarins with Ulcerative Colitis, Has Proinflammatory Properties and Induces Typhlocolitis and Dysplasia in Gnotobiotic IL-10-/- Mice.</title>
        <authorList>
            <person name="Shen Z."/>
            <person name="Mannion A."/>
            <person name="Whary M.T."/>
            <person name="Muthupalani S."/>
            <person name="Sheh A."/>
            <person name="Feng Y."/>
            <person name="Gong G."/>
            <person name="Vandamme P."/>
            <person name="Holcombe H.R."/>
            <person name="Paster B.J."/>
            <person name="Fox J.G."/>
        </authorList>
    </citation>
    <scope>NUCLEOTIDE SEQUENCE [LARGE SCALE GENOMIC DNA]</scope>
    <source>
        <strain evidence="3 4">MIT 97-6194</strain>
    </source>
</reference>
<dbReference type="SUPFAM" id="SSF53955">
    <property type="entry name" value="Lysozyme-like"/>
    <property type="match status" value="1"/>
</dbReference>
<accession>A0A347VJV5</accession>
<keyword evidence="4" id="KW-1185">Reference proteome</keyword>
<gene>
    <name evidence="2" type="ORF">DCO61_08855</name>
    <name evidence="3" type="ORF">LS64_008235</name>
</gene>
<dbReference type="Proteomes" id="UP000477070">
    <property type="component" value="Unassembled WGS sequence"/>
</dbReference>
<evidence type="ECO:0000313" key="2">
    <source>
        <dbReference type="EMBL" id="MWV70100.1"/>
    </source>
</evidence>
<dbReference type="InterPro" id="IPR036950">
    <property type="entry name" value="PBP_transglycosylase"/>
</dbReference>
<evidence type="ECO:0000313" key="5">
    <source>
        <dbReference type="Proteomes" id="UP000477070"/>
    </source>
</evidence>
<protein>
    <recommendedName>
        <fullName evidence="1">Glycosyl transferase family 51 domain-containing protein</fullName>
    </recommendedName>
</protein>